<name>A0AAE1UIV0_9EUCA</name>
<accession>A0AAE1UIV0</accession>
<protein>
    <submittedName>
        <fullName evidence="2">Uncharacterized protein</fullName>
    </submittedName>
</protein>
<feature type="region of interest" description="Disordered" evidence="1">
    <location>
        <begin position="1"/>
        <end position="50"/>
    </location>
</feature>
<evidence type="ECO:0000313" key="3">
    <source>
        <dbReference type="Proteomes" id="UP001292094"/>
    </source>
</evidence>
<keyword evidence="3" id="KW-1185">Reference proteome</keyword>
<gene>
    <name evidence="2" type="ORF">Pmani_007287</name>
</gene>
<reference evidence="2" key="1">
    <citation type="submission" date="2023-11" db="EMBL/GenBank/DDBJ databases">
        <title>Genome assemblies of two species of porcelain crab, Petrolisthes cinctipes and Petrolisthes manimaculis (Anomura: Porcellanidae).</title>
        <authorList>
            <person name="Angst P."/>
        </authorList>
    </citation>
    <scope>NUCLEOTIDE SEQUENCE</scope>
    <source>
        <strain evidence="2">PB745_02</strain>
        <tissue evidence="2">Gill</tissue>
    </source>
</reference>
<evidence type="ECO:0000313" key="2">
    <source>
        <dbReference type="EMBL" id="KAK4321936.1"/>
    </source>
</evidence>
<sequence length="79" mass="8467">MIKQGARHTVSESLADTSKCGWHQVRSPSESTSTGVPRRSRVPSALPGWDICQHTPGMNASYSGMTASSARPPGWGWKA</sequence>
<organism evidence="2 3">
    <name type="scientific">Petrolisthes manimaculis</name>
    <dbReference type="NCBI Taxonomy" id="1843537"/>
    <lineage>
        <taxon>Eukaryota</taxon>
        <taxon>Metazoa</taxon>
        <taxon>Ecdysozoa</taxon>
        <taxon>Arthropoda</taxon>
        <taxon>Crustacea</taxon>
        <taxon>Multicrustacea</taxon>
        <taxon>Malacostraca</taxon>
        <taxon>Eumalacostraca</taxon>
        <taxon>Eucarida</taxon>
        <taxon>Decapoda</taxon>
        <taxon>Pleocyemata</taxon>
        <taxon>Anomura</taxon>
        <taxon>Galatheoidea</taxon>
        <taxon>Porcellanidae</taxon>
        <taxon>Petrolisthes</taxon>
    </lineage>
</organism>
<dbReference type="Proteomes" id="UP001292094">
    <property type="component" value="Unassembled WGS sequence"/>
</dbReference>
<dbReference type="AlphaFoldDB" id="A0AAE1UIV0"/>
<dbReference type="EMBL" id="JAWZYT010000552">
    <property type="protein sequence ID" value="KAK4321936.1"/>
    <property type="molecule type" value="Genomic_DNA"/>
</dbReference>
<feature type="compositionally biased region" description="Polar residues" evidence="1">
    <location>
        <begin position="26"/>
        <end position="35"/>
    </location>
</feature>
<evidence type="ECO:0000256" key="1">
    <source>
        <dbReference type="SAM" id="MobiDB-lite"/>
    </source>
</evidence>
<proteinExistence type="predicted"/>
<comment type="caution">
    <text evidence="2">The sequence shown here is derived from an EMBL/GenBank/DDBJ whole genome shotgun (WGS) entry which is preliminary data.</text>
</comment>